<gene>
    <name evidence="11" type="ORF">F1189_26300</name>
</gene>
<dbReference type="OrthoDB" id="9810134at2"/>
<protein>
    <submittedName>
        <fullName evidence="11">ABC transporter ATP-binding protein/permease</fullName>
    </submittedName>
</protein>
<dbReference type="PANTHER" id="PTHR11384">
    <property type="entry name" value="ATP-BINDING CASSETTE, SUB-FAMILY D MEMBER"/>
    <property type="match status" value="1"/>
</dbReference>
<dbReference type="SUPFAM" id="SSF52540">
    <property type="entry name" value="P-loop containing nucleoside triphosphate hydrolases"/>
    <property type="match status" value="1"/>
</dbReference>
<organism evidence="11 12">
    <name type="scientific">Rhodovastum atsumiense</name>
    <dbReference type="NCBI Taxonomy" id="504468"/>
    <lineage>
        <taxon>Bacteria</taxon>
        <taxon>Pseudomonadati</taxon>
        <taxon>Pseudomonadota</taxon>
        <taxon>Alphaproteobacteria</taxon>
        <taxon>Acetobacterales</taxon>
        <taxon>Acetobacteraceae</taxon>
        <taxon>Rhodovastum</taxon>
    </lineage>
</organism>
<evidence type="ECO:0000259" key="10">
    <source>
        <dbReference type="PROSITE" id="PS50929"/>
    </source>
</evidence>
<feature type="transmembrane region" description="Helical" evidence="8">
    <location>
        <begin position="82"/>
        <end position="104"/>
    </location>
</feature>
<reference evidence="11 12" key="1">
    <citation type="submission" date="2019-09" db="EMBL/GenBank/DDBJ databases">
        <title>Genome sequence of Rhodovastum atsumiense, a diverse member of the Acetobacteraceae family of non-sulfur purple photosynthetic bacteria.</title>
        <authorList>
            <person name="Meyer T."/>
            <person name="Kyndt J."/>
        </authorList>
    </citation>
    <scope>NUCLEOTIDE SEQUENCE [LARGE SCALE GENOMIC DNA]</scope>
    <source>
        <strain evidence="11 12">DSM 21279</strain>
    </source>
</reference>
<dbReference type="CDD" id="cd03223">
    <property type="entry name" value="ABCD_peroxisomal_ALDP"/>
    <property type="match status" value="1"/>
</dbReference>
<evidence type="ECO:0000313" key="11">
    <source>
        <dbReference type="EMBL" id="KAA5608995.1"/>
    </source>
</evidence>
<accession>A0A5M6INE8</accession>
<feature type="transmembrane region" description="Helical" evidence="8">
    <location>
        <begin position="26"/>
        <end position="52"/>
    </location>
</feature>
<dbReference type="GO" id="GO:0140359">
    <property type="term" value="F:ABC-type transporter activity"/>
    <property type="evidence" value="ECO:0007669"/>
    <property type="project" value="InterPro"/>
</dbReference>
<dbReference type="PROSITE" id="PS00211">
    <property type="entry name" value="ABC_TRANSPORTER_1"/>
    <property type="match status" value="1"/>
</dbReference>
<evidence type="ECO:0000256" key="4">
    <source>
        <dbReference type="ARBA" id="ARBA00022741"/>
    </source>
</evidence>
<dbReference type="PROSITE" id="PS50893">
    <property type="entry name" value="ABC_TRANSPORTER_2"/>
    <property type="match status" value="1"/>
</dbReference>
<evidence type="ECO:0000256" key="6">
    <source>
        <dbReference type="ARBA" id="ARBA00022989"/>
    </source>
</evidence>
<proteinExistence type="predicted"/>
<evidence type="ECO:0000256" key="5">
    <source>
        <dbReference type="ARBA" id="ARBA00022840"/>
    </source>
</evidence>
<dbReference type="PANTHER" id="PTHR11384:SF59">
    <property type="entry name" value="LYSOSOMAL COBALAMIN TRANSPORTER ABCD4"/>
    <property type="match status" value="1"/>
</dbReference>
<dbReference type="PROSITE" id="PS50929">
    <property type="entry name" value="ABC_TM1F"/>
    <property type="match status" value="1"/>
</dbReference>
<dbReference type="Pfam" id="PF00005">
    <property type="entry name" value="ABC_tran"/>
    <property type="match status" value="1"/>
</dbReference>
<feature type="transmembrane region" description="Helical" evidence="8">
    <location>
        <begin position="207"/>
        <end position="230"/>
    </location>
</feature>
<keyword evidence="6 8" id="KW-1133">Transmembrane helix</keyword>
<evidence type="ECO:0000256" key="3">
    <source>
        <dbReference type="ARBA" id="ARBA00022692"/>
    </source>
</evidence>
<sequence length="600" mass="66509">MRNLAEFLRDAWQLAKPYFTQSNERLFACGMLATVIALRLVLVGAEVVLSFWNNAFFTSLQEKDWDSFISLLLTWKVTADGWILPGFCGVAVGYIIIAVYRIYLTQWLQIRWRRWMTTRFLDDWLSDRAYYRISLIPPHDERRGIGTENPDQRIAEDLRAFIGDGVEGVRGILFLGIDLLSTIVSLFSFIAILWSLSGPMTILGVSIPGYMVWVALVYAIIGTVLTHLVGRPLAMLNFRKQRVEADFRFALVRMRENTEGIALYGGEAEEQRGLLARFEALAANWWQLMRRYKYLTALTAGYGQIASIFPIVVAAPRFFAGEITLGALTQTAGAFGQVQGALSWFVDSYTTIAAWRATVERLATFQRAITTARAAADEGVHLQSGSGEGYELRGATLALPSGEALLQDADVALRPGEPVIVTGRSGSGKSTLFRALAGIWPFGRGEVRRPAGRTLFLPQRPYIPLGTLRHVVTYPAPVTAHSDAELHDALAAVGLDRLAAQLDDEENWAQHLSGGEQQRLALARALLARPDWLFLDEATASLDPEAEAALYALLRQRLPETTIVSIAHRPAVAGFHERHLVFERGPEGPGRLVDRAAQLA</sequence>
<evidence type="ECO:0000256" key="1">
    <source>
        <dbReference type="ARBA" id="ARBA00004651"/>
    </source>
</evidence>
<dbReference type="InterPro" id="IPR003439">
    <property type="entry name" value="ABC_transporter-like_ATP-bd"/>
</dbReference>
<dbReference type="GO" id="GO:0005524">
    <property type="term" value="F:ATP binding"/>
    <property type="evidence" value="ECO:0007669"/>
    <property type="project" value="UniProtKB-KW"/>
</dbReference>
<feature type="domain" description="ABC transmembrane type-1" evidence="10">
    <location>
        <begin position="33"/>
        <end position="354"/>
    </location>
</feature>
<dbReference type="Proteomes" id="UP000325255">
    <property type="component" value="Unassembled WGS sequence"/>
</dbReference>
<dbReference type="Gene3D" id="1.20.1560.10">
    <property type="entry name" value="ABC transporter type 1, transmembrane domain"/>
    <property type="match status" value="1"/>
</dbReference>
<evidence type="ECO:0000256" key="8">
    <source>
        <dbReference type="SAM" id="Phobius"/>
    </source>
</evidence>
<dbReference type="Gene3D" id="3.40.50.300">
    <property type="entry name" value="P-loop containing nucleotide triphosphate hydrolases"/>
    <property type="match status" value="1"/>
</dbReference>
<keyword evidence="12" id="KW-1185">Reference proteome</keyword>
<dbReference type="InterPro" id="IPR050835">
    <property type="entry name" value="ABC_transporter_sub-D"/>
</dbReference>
<comment type="caution">
    <text evidence="11">The sequence shown here is derived from an EMBL/GenBank/DDBJ whole genome shotgun (WGS) entry which is preliminary data.</text>
</comment>
<dbReference type="InterPro" id="IPR036640">
    <property type="entry name" value="ABC1_TM_sf"/>
</dbReference>
<keyword evidence="3 8" id="KW-0812">Transmembrane</keyword>
<feature type="transmembrane region" description="Helical" evidence="8">
    <location>
        <begin position="294"/>
        <end position="315"/>
    </location>
</feature>
<dbReference type="InterPro" id="IPR011527">
    <property type="entry name" value="ABC1_TM_dom"/>
</dbReference>
<dbReference type="InterPro" id="IPR027417">
    <property type="entry name" value="P-loop_NTPase"/>
</dbReference>
<keyword evidence="7 8" id="KW-0472">Membrane</keyword>
<evidence type="ECO:0000313" key="12">
    <source>
        <dbReference type="Proteomes" id="UP000325255"/>
    </source>
</evidence>
<dbReference type="RefSeq" id="WP_150044471.1">
    <property type="nucleotide sequence ID" value="NZ_OW485601.1"/>
</dbReference>
<dbReference type="SMART" id="SM00382">
    <property type="entry name" value="AAA"/>
    <property type="match status" value="1"/>
</dbReference>
<evidence type="ECO:0000256" key="7">
    <source>
        <dbReference type="ARBA" id="ARBA00023136"/>
    </source>
</evidence>
<dbReference type="GO" id="GO:0016887">
    <property type="term" value="F:ATP hydrolysis activity"/>
    <property type="evidence" value="ECO:0007669"/>
    <property type="project" value="InterPro"/>
</dbReference>
<dbReference type="Pfam" id="PF06472">
    <property type="entry name" value="ABC_membrane_2"/>
    <property type="match status" value="1"/>
</dbReference>
<evidence type="ECO:0000256" key="2">
    <source>
        <dbReference type="ARBA" id="ARBA00022448"/>
    </source>
</evidence>
<dbReference type="InterPro" id="IPR017871">
    <property type="entry name" value="ABC_transporter-like_CS"/>
</dbReference>
<keyword evidence="2" id="KW-0813">Transport</keyword>
<dbReference type="AlphaFoldDB" id="A0A5M6INE8"/>
<evidence type="ECO:0000259" key="9">
    <source>
        <dbReference type="PROSITE" id="PS50893"/>
    </source>
</evidence>
<keyword evidence="4" id="KW-0547">Nucleotide-binding</keyword>
<keyword evidence="5 11" id="KW-0067">ATP-binding</keyword>
<feature type="transmembrane region" description="Helical" evidence="8">
    <location>
        <begin position="172"/>
        <end position="195"/>
    </location>
</feature>
<dbReference type="GO" id="GO:0005886">
    <property type="term" value="C:plasma membrane"/>
    <property type="evidence" value="ECO:0007669"/>
    <property type="project" value="UniProtKB-SubCell"/>
</dbReference>
<dbReference type="InterPro" id="IPR003593">
    <property type="entry name" value="AAA+_ATPase"/>
</dbReference>
<dbReference type="SUPFAM" id="SSF90123">
    <property type="entry name" value="ABC transporter transmembrane region"/>
    <property type="match status" value="1"/>
</dbReference>
<dbReference type="EMBL" id="VWPK01000062">
    <property type="protein sequence ID" value="KAA5608995.1"/>
    <property type="molecule type" value="Genomic_DNA"/>
</dbReference>
<name>A0A5M6INE8_9PROT</name>
<feature type="domain" description="ABC transporter" evidence="9">
    <location>
        <begin position="390"/>
        <end position="600"/>
    </location>
</feature>
<comment type="subcellular location">
    <subcellularLocation>
        <location evidence="1">Cell membrane</location>
        <topology evidence="1">Multi-pass membrane protein</topology>
    </subcellularLocation>
</comment>